<name>A0A7S2C2A6_9STRA</name>
<sequence length="347" mass="38914">MDPDDNRANAYIQPLQSKVAKQRMVTTTQMDNLHTTPSFRTAVQSAFCHPLSILKDLHGRTIHYTAKVNVKVDAFGDKIKNASAIPGPQGRLAFHNRIQSSLSNMLSDADIRHDGGVHSYDRTCARVFRDVVNIPDDDVEGNKKLRDGAKPDLITWATSVDRREPKGTGVDIGQHNTFIDIKTMGPTADYITAATDNEPGASVQSRQRKVSPKYRSTLRQADRDYNGTQPGEVGPAEARLDEFHRGQVSGPVVGPYGETSPDLDSILDTCTTRIANKRGRYLDREPKILKQLALQELRRDMLLTIDRGWAALIMNAIPSMSPDRPGHRRRSEAQRNCAQHHFFRRRR</sequence>
<feature type="region of interest" description="Disordered" evidence="1">
    <location>
        <begin position="321"/>
        <end position="347"/>
    </location>
</feature>
<dbReference type="EMBL" id="HBGS01022916">
    <property type="protein sequence ID" value="CAD9413251.1"/>
    <property type="molecule type" value="Transcribed_RNA"/>
</dbReference>
<feature type="region of interest" description="Disordered" evidence="1">
    <location>
        <begin position="195"/>
        <end position="215"/>
    </location>
</feature>
<evidence type="ECO:0000313" key="2">
    <source>
        <dbReference type="EMBL" id="CAD9413251.1"/>
    </source>
</evidence>
<proteinExistence type="predicted"/>
<evidence type="ECO:0000256" key="1">
    <source>
        <dbReference type="SAM" id="MobiDB-lite"/>
    </source>
</evidence>
<gene>
    <name evidence="2" type="ORF">DSPE1174_LOCUS11634</name>
</gene>
<protein>
    <submittedName>
        <fullName evidence="2">Uncharacterized protein</fullName>
    </submittedName>
</protein>
<reference evidence="2" key="1">
    <citation type="submission" date="2021-01" db="EMBL/GenBank/DDBJ databases">
        <authorList>
            <person name="Corre E."/>
            <person name="Pelletier E."/>
            <person name="Niang G."/>
            <person name="Scheremetjew M."/>
            <person name="Finn R."/>
            <person name="Kale V."/>
            <person name="Holt S."/>
            <person name="Cochrane G."/>
            <person name="Meng A."/>
            <person name="Brown T."/>
            <person name="Cohen L."/>
        </authorList>
    </citation>
    <scope>NUCLEOTIDE SEQUENCE</scope>
    <source>
        <strain evidence="2">CCMP1381</strain>
    </source>
</reference>
<organism evidence="2">
    <name type="scientific">Octactis speculum</name>
    <dbReference type="NCBI Taxonomy" id="3111310"/>
    <lineage>
        <taxon>Eukaryota</taxon>
        <taxon>Sar</taxon>
        <taxon>Stramenopiles</taxon>
        <taxon>Ochrophyta</taxon>
        <taxon>Dictyochophyceae</taxon>
        <taxon>Dictyochales</taxon>
        <taxon>Dictyochaceae</taxon>
        <taxon>Octactis</taxon>
    </lineage>
</organism>
<dbReference type="AlphaFoldDB" id="A0A7S2C2A6"/>
<accession>A0A7S2C2A6</accession>